<dbReference type="PROSITE" id="PS51257">
    <property type="entry name" value="PROKAR_LIPOPROTEIN"/>
    <property type="match status" value="1"/>
</dbReference>
<gene>
    <name evidence="2" type="ORF">DFP88_103257</name>
</gene>
<dbReference type="EMBL" id="QJTE01000003">
    <property type="protein sequence ID" value="PYE83896.1"/>
    <property type="molecule type" value="Genomic_DNA"/>
</dbReference>
<feature type="region of interest" description="Disordered" evidence="1">
    <location>
        <begin position="23"/>
        <end position="72"/>
    </location>
</feature>
<evidence type="ECO:0008006" key="4">
    <source>
        <dbReference type="Google" id="ProtNLM"/>
    </source>
</evidence>
<reference evidence="2 3" key="1">
    <citation type="submission" date="2018-06" db="EMBL/GenBank/DDBJ databases">
        <title>Genomic Encyclopedia of Type Strains, Phase III (KMG-III): the genomes of soil and plant-associated and newly described type strains.</title>
        <authorList>
            <person name="Whitman W."/>
        </authorList>
    </citation>
    <scope>NUCLEOTIDE SEQUENCE [LARGE SCALE GENOMIC DNA]</scope>
    <source>
        <strain evidence="2 3">CECT 9025</strain>
    </source>
</reference>
<keyword evidence="3" id="KW-1185">Reference proteome</keyword>
<protein>
    <recommendedName>
        <fullName evidence="4">Lipoprotein</fullName>
    </recommendedName>
</protein>
<feature type="compositionally biased region" description="Acidic residues" evidence="1">
    <location>
        <begin position="38"/>
        <end position="51"/>
    </location>
</feature>
<dbReference type="AlphaFoldDB" id="A0A318SUH0"/>
<organism evidence="2 3">
    <name type="scientific">Pseudoroseicyclus aestuarii</name>
    <dbReference type="NCBI Taxonomy" id="1795041"/>
    <lineage>
        <taxon>Bacteria</taxon>
        <taxon>Pseudomonadati</taxon>
        <taxon>Pseudomonadota</taxon>
        <taxon>Alphaproteobacteria</taxon>
        <taxon>Rhodobacterales</taxon>
        <taxon>Paracoccaceae</taxon>
        <taxon>Pseudoroseicyclus</taxon>
    </lineage>
</organism>
<accession>A0A318SUH0</accession>
<name>A0A318SUH0_9RHOB</name>
<evidence type="ECO:0000313" key="3">
    <source>
        <dbReference type="Proteomes" id="UP000248311"/>
    </source>
</evidence>
<evidence type="ECO:0000256" key="1">
    <source>
        <dbReference type="SAM" id="MobiDB-lite"/>
    </source>
</evidence>
<evidence type="ECO:0000313" key="2">
    <source>
        <dbReference type="EMBL" id="PYE83896.1"/>
    </source>
</evidence>
<proteinExistence type="predicted"/>
<dbReference type="Proteomes" id="UP000248311">
    <property type="component" value="Unassembled WGS sequence"/>
</dbReference>
<dbReference type="RefSeq" id="WP_110814443.1">
    <property type="nucleotide sequence ID" value="NZ_QJTE01000003.1"/>
</dbReference>
<sequence length="72" mass="7473">MNKLLLTAFGLALLAGCDETMTGSSAGVEQTDPFLNEVDQETDGFQDDGDMGEPRANLDEGVAGQPETPPGS</sequence>
<comment type="caution">
    <text evidence="2">The sequence shown here is derived from an EMBL/GenBank/DDBJ whole genome shotgun (WGS) entry which is preliminary data.</text>
</comment>